<evidence type="ECO:0000256" key="1">
    <source>
        <dbReference type="SAM" id="MobiDB-lite"/>
    </source>
</evidence>
<dbReference type="Proteomes" id="UP000507954">
    <property type="component" value="Unassembled WGS sequence"/>
</dbReference>
<feature type="compositionally biased region" description="Low complexity" evidence="1">
    <location>
        <begin position="17"/>
        <end position="32"/>
    </location>
</feature>
<organism evidence="2">
    <name type="scientific">Sinorhizobium medicae</name>
    <dbReference type="NCBI Taxonomy" id="110321"/>
    <lineage>
        <taxon>Bacteria</taxon>
        <taxon>Pseudomonadati</taxon>
        <taxon>Pseudomonadota</taxon>
        <taxon>Alphaproteobacteria</taxon>
        <taxon>Hyphomicrobiales</taxon>
        <taxon>Rhizobiaceae</taxon>
        <taxon>Sinorhizobium/Ensifer group</taxon>
        <taxon>Sinorhizobium</taxon>
    </lineage>
</organism>
<dbReference type="AlphaFoldDB" id="A0A508WN27"/>
<sequence>MKSAPSHAWSTGSNRNTTPRAPASASPPALTSGGVRNFQLLETDGLNSCRFAFISASHSFRGFRGTAPRAALAQSVEHIIRNDGVTCSSHVSGTNFFSVLKIIPRSNAPPGDPHV</sequence>
<protein>
    <submittedName>
        <fullName evidence="2">Uncharacterized protein</fullName>
    </submittedName>
</protein>
<feature type="region of interest" description="Disordered" evidence="1">
    <location>
        <begin position="1"/>
        <end position="34"/>
    </location>
</feature>
<dbReference type="EMBL" id="CABFNB010000001">
    <property type="protein sequence ID" value="VTZ58975.1"/>
    <property type="molecule type" value="Genomic_DNA"/>
</dbReference>
<accession>A0A508WN27</accession>
<name>A0A508WN27_9HYPH</name>
<evidence type="ECO:0000313" key="2">
    <source>
        <dbReference type="EMBL" id="VTZ58975.1"/>
    </source>
</evidence>
<proteinExistence type="predicted"/>
<gene>
    <name evidence="2" type="ORF">EMEDMD4_10151</name>
</gene>
<reference evidence="2" key="1">
    <citation type="submission" date="2019-06" db="EMBL/GenBank/DDBJ databases">
        <authorList>
            <person name="Le Quere A."/>
            <person name="Colella S."/>
        </authorList>
    </citation>
    <scope>NUCLEOTIDE SEQUENCE</scope>
    <source>
        <strain evidence="2">EmedicaeMD41</strain>
    </source>
</reference>